<dbReference type="AlphaFoldDB" id="A0AAV6YQ24"/>
<gene>
    <name evidence="1" type="ORF">GDO81_021560</name>
</gene>
<organism evidence="1 2">
    <name type="scientific">Engystomops pustulosus</name>
    <name type="common">Tungara frog</name>
    <name type="synonym">Physalaemus pustulosus</name>
    <dbReference type="NCBI Taxonomy" id="76066"/>
    <lineage>
        <taxon>Eukaryota</taxon>
        <taxon>Metazoa</taxon>
        <taxon>Chordata</taxon>
        <taxon>Craniata</taxon>
        <taxon>Vertebrata</taxon>
        <taxon>Euteleostomi</taxon>
        <taxon>Amphibia</taxon>
        <taxon>Batrachia</taxon>
        <taxon>Anura</taxon>
        <taxon>Neobatrachia</taxon>
        <taxon>Hyloidea</taxon>
        <taxon>Leptodactylidae</taxon>
        <taxon>Leiuperinae</taxon>
        <taxon>Engystomops</taxon>
    </lineage>
</organism>
<protein>
    <submittedName>
        <fullName evidence="1">Uncharacterized protein</fullName>
    </submittedName>
</protein>
<proteinExistence type="predicted"/>
<keyword evidence="2" id="KW-1185">Reference proteome</keyword>
<reference evidence="1" key="1">
    <citation type="thesis" date="2020" institute="ProQuest LLC" country="789 East Eisenhower Parkway, Ann Arbor, MI, USA">
        <title>Comparative Genomics and Chromosome Evolution.</title>
        <authorList>
            <person name="Mudd A.B."/>
        </authorList>
    </citation>
    <scope>NUCLEOTIDE SEQUENCE</scope>
    <source>
        <strain evidence="1">237g6f4</strain>
        <tissue evidence="1">Blood</tissue>
    </source>
</reference>
<dbReference type="Proteomes" id="UP000824782">
    <property type="component" value="Unassembled WGS sequence"/>
</dbReference>
<accession>A0AAV6YQ24</accession>
<name>A0AAV6YQ24_ENGPU</name>
<dbReference type="EMBL" id="WNYA01016813">
    <property type="protein sequence ID" value="KAG8539041.1"/>
    <property type="molecule type" value="Genomic_DNA"/>
</dbReference>
<comment type="caution">
    <text evidence="1">The sequence shown here is derived from an EMBL/GenBank/DDBJ whole genome shotgun (WGS) entry which is preliminary data.</text>
</comment>
<evidence type="ECO:0000313" key="1">
    <source>
        <dbReference type="EMBL" id="KAG8539041.1"/>
    </source>
</evidence>
<sequence>MLSNGCGSVRSFLDCESKASFTWKNVNLASVSLGTVSGKFSGFGTRCTLSRQSSYSARSGRSVLVSFCTKLLRSCPSTFSGIPLSLTLLRLLRSS</sequence>
<evidence type="ECO:0000313" key="2">
    <source>
        <dbReference type="Proteomes" id="UP000824782"/>
    </source>
</evidence>